<dbReference type="Proteomes" id="UP001596241">
    <property type="component" value="Unassembled WGS sequence"/>
</dbReference>
<sequence length="234" mass="25609">MGEAADSTDGSRHTAPPRSSSESARDRDHRAPGADTSALKKRKITKPDGTIDWVVLRPEFRQQLADLTLGVIDGVIFYAPDRLVRQPRDLEDLIDIVEYAQRPVTGVTGGRMNLINDNDRRMARMMCVTALKSSEDTARRVARQHLSAAQDGEIQGQKAGIKPSEAGVAPVVRYFLSGILRCAKCHRGLVGHRSVQRRTGDITRRIHGTAPPPGSRSRGPVVSCRSRGRSGRVS</sequence>
<dbReference type="SUPFAM" id="SSF53041">
    <property type="entry name" value="Resolvase-like"/>
    <property type="match status" value="1"/>
</dbReference>
<name>A0ABW1FC44_9ACTN</name>
<protein>
    <submittedName>
        <fullName evidence="3">Recombinase family protein</fullName>
    </submittedName>
</protein>
<evidence type="ECO:0000259" key="2">
    <source>
        <dbReference type="Pfam" id="PF00239"/>
    </source>
</evidence>
<dbReference type="Gene3D" id="3.40.50.1390">
    <property type="entry name" value="Resolvase, N-terminal catalytic domain"/>
    <property type="match status" value="1"/>
</dbReference>
<proteinExistence type="predicted"/>
<feature type="domain" description="Resolvase/invertase-type recombinase catalytic" evidence="2">
    <location>
        <begin position="57"/>
        <end position="153"/>
    </location>
</feature>
<evidence type="ECO:0000313" key="4">
    <source>
        <dbReference type="Proteomes" id="UP001596241"/>
    </source>
</evidence>
<gene>
    <name evidence="3" type="ORF">ACFP3M_04185</name>
</gene>
<dbReference type="InterPro" id="IPR036162">
    <property type="entry name" value="Resolvase-like_N_sf"/>
</dbReference>
<accession>A0ABW1FC44</accession>
<evidence type="ECO:0000256" key="1">
    <source>
        <dbReference type="SAM" id="MobiDB-lite"/>
    </source>
</evidence>
<evidence type="ECO:0000313" key="3">
    <source>
        <dbReference type="EMBL" id="MFC5892021.1"/>
    </source>
</evidence>
<dbReference type="Pfam" id="PF00239">
    <property type="entry name" value="Resolvase"/>
    <property type="match status" value="1"/>
</dbReference>
<organism evidence="3 4">
    <name type="scientific">Streptomyces ramulosus</name>
    <dbReference type="NCBI Taxonomy" id="47762"/>
    <lineage>
        <taxon>Bacteria</taxon>
        <taxon>Bacillati</taxon>
        <taxon>Actinomycetota</taxon>
        <taxon>Actinomycetes</taxon>
        <taxon>Kitasatosporales</taxon>
        <taxon>Streptomycetaceae</taxon>
        <taxon>Streptomyces</taxon>
    </lineage>
</organism>
<dbReference type="PANTHER" id="PTHR30461">
    <property type="entry name" value="DNA-INVERTASE FROM LAMBDOID PROPHAGE"/>
    <property type="match status" value="1"/>
</dbReference>
<keyword evidence="4" id="KW-1185">Reference proteome</keyword>
<feature type="compositionally biased region" description="Low complexity" evidence="1">
    <location>
        <begin position="215"/>
        <end position="225"/>
    </location>
</feature>
<reference evidence="4" key="1">
    <citation type="journal article" date="2019" name="Int. J. Syst. Evol. Microbiol.">
        <title>The Global Catalogue of Microorganisms (GCM) 10K type strain sequencing project: providing services to taxonomists for standard genome sequencing and annotation.</title>
        <authorList>
            <consortium name="The Broad Institute Genomics Platform"/>
            <consortium name="The Broad Institute Genome Sequencing Center for Infectious Disease"/>
            <person name="Wu L."/>
            <person name="Ma J."/>
        </authorList>
    </citation>
    <scope>NUCLEOTIDE SEQUENCE [LARGE SCALE GENOMIC DNA]</scope>
    <source>
        <strain evidence="4">CGMCC 1.15809</strain>
    </source>
</reference>
<dbReference type="EMBL" id="JBHSPW010000002">
    <property type="protein sequence ID" value="MFC5892021.1"/>
    <property type="molecule type" value="Genomic_DNA"/>
</dbReference>
<dbReference type="InterPro" id="IPR006119">
    <property type="entry name" value="Resolv_N"/>
</dbReference>
<dbReference type="RefSeq" id="WP_345092485.1">
    <property type="nucleotide sequence ID" value="NZ_BAAAWG010000022.1"/>
</dbReference>
<feature type="region of interest" description="Disordered" evidence="1">
    <location>
        <begin position="1"/>
        <end position="42"/>
    </location>
</feature>
<dbReference type="PANTHER" id="PTHR30461:SF23">
    <property type="entry name" value="DNA RECOMBINASE-RELATED"/>
    <property type="match status" value="1"/>
</dbReference>
<dbReference type="InterPro" id="IPR050639">
    <property type="entry name" value="SSR_resolvase"/>
</dbReference>
<comment type="caution">
    <text evidence="3">The sequence shown here is derived from an EMBL/GenBank/DDBJ whole genome shotgun (WGS) entry which is preliminary data.</text>
</comment>
<feature type="region of interest" description="Disordered" evidence="1">
    <location>
        <begin position="197"/>
        <end position="234"/>
    </location>
</feature>
<feature type="compositionally biased region" description="Basic and acidic residues" evidence="1">
    <location>
        <begin position="23"/>
        <end position="32"/>
    </location>
</feature>